<dbReference type="RefSeq" id="WP_155347168.1">
    <property type="nucleotide sequence ID" value="NZ_BAAAHM010000002.1"/>
</dbReference>
<dbReference type="AlphaFoldDB" id="A0A5M3XUW8"/>
<evidence type="ECO:0000313" key="2">
    <source>
        <dbReference type="EMBL" id="GES22208.1"/>
    </source>
</evidence>
<protein>
    <submittedName>
        <fullName evidence="2">Uncharacterized protein</fullName>
    </submittedName>
</protein>
<dbReference type="OrthoDB" id="4570639at2"/>
<feature type="compositionally biased region" description="Basic and acidic residues" evidence="1">
    <location>
        <begin position="112"/>
        <end position="121"/>
    </location>
</feature>
<gene>
    <name evidence="2" type="ORF">Aple_051050</name>
</gene>
<feature type="region of interest" description="Disordered" evidence="1">
    <location>
        <begin position="95"/>
        <end position="121"/>
    </location>
</feature>
<evidence type="ECO:0000256" key="1">
    <source>
        <dbReference type="SAM" id="MobiDB-lite"/>
    </source>
</evidence>
<organism evidence="2 3">
    <name type="scientific">Acrocarpospora pleiomorpha</name>
    <dbReference type="NCBI Taxonomy" id="90975"/>
    <lineage>
        <taxon>Bacteria</taxon>
        <taxon>Bacillati</taxon>
        <taxon>Actinomycetota</taxon>
        <taxon>Actinomycetes</taxon>
        <taxon>Streptosporangiales</taxon>
        <taxon>Streptosporangiaceae</taxon>
        <taxon>Acrocarpospora</taxon>
    </lineage>
</organism>
<name>A0A5M3XUW8_9ACTN</name>
<reference evidence="2 3" key="1">
    <citation type="submission" date="2019-10" db="EMBL/GenBank/DDBJ databases">
        <title>Whole genome shotgun sequence of Acrocarpospora pleiomorpha NBRC 16267.</title>
        <authorList>
            <person name="Ichikawa N."/>
            <person name="Kimura A."/>
            <person name="Kitahashi Y."/>
            <person name="Komaki H."/>
            <person name="Oguchi A."/>
        </authorList>
    </citation>
    <scope>NUCLEOTIDE SEQUENCE [LARGE SCALE GENOMIC DNA]</scope>
    <source>
        <strain evidence="2 3">NBRC 16267</strain>
    </source>
</reference>
<keyword evidence="3" id="KW-1185">Reference proteome</keyword>
<dbReference type="Proteomes" id="UP000377595">
    <property type="component" value="Unassembled WGS sequence"/>
</dbReference>
<evidence type="ECO:0000313" key="3">
    <source>
        <dbReference type="Proteomes" id="UP000377595"/>
    </source>
</evidence>
<dbReference type="EMBL" id="BLAF01000029">
    <property type="protein sequence ID" value="GES22208.1"/>
    <property type="molecule type" value="Genomic_DNA"/>
</dbReference>
<comment type="caution">
    <text evidence="2">The sequence shown here is derived from an EMBL/GenBank/DDBJ whole genome shotgun (WGS) entry which is preliminary data.</text>
</comment>
<sequence>MTLHISDDRVTSDQVGSYAWHIRRTGASCGTWLVSYLPGATFTREQAVSAVRFAEDRAVFYRLWDTLEQQERHLGIGDDEMFLLNCEIATTSTQGAAPLPPRTVAAPCHPTTSKDNEVIPW</sequence>
<accession>A0A5M3XUW8</accession>
<proteinExistence type="predicted"/>